<accession>A0A9E2W8A4</accession>
<dbReference type="PROSITE" id="PS51257">
    <property type="entry name" value="PROKAR_LIPOPROTEIN"/>
    <property type="match status" value="1"/>
</dbReference>
<comment type="caution">
    <text evidence="2">The sequence shown here is derived from an EMBL/GenBank/DDBJ whole genome shotgun (WGS) entry which is preliminary data.</text>
</comment>
<dbReference type="AlphaFoldDB" id="A0A9E2W8A4"/>
<feature type="signal peptide" evidence="1">
    <location>
        <begin position="1"/>
        <end position="21"/>
    </location>
</feature>
<dbReference type="EMBL" id="JAHSPG010000008">
    <property type="protein sequence ID" value="MBV4357827.1"/>
    <property type="molecule type" value="Genomic_DNA"/>
</dbReference>
<feature type="chain" id="PRO_5038738697" description="DUF4136 domain-containing protein" evidence="1">
    <location>
        <begin position="22"/>
        <end position="204"/>
    </location>
</feature>
<protein>
    <recommendedName>
        <fullName evidence="4">DUF4136 domain-containing protein</fullName>
    </recommendedName>
</protein>
<dbReference type="RefSeq" id="WP_217791482.1">
    <property type="nucleotide sequence ID" value="NZ_JAHSPG010000008.1"/>
</dbReference>
<gene>
    <name evidence="2" type="ORF">KTO63_11755</name>
</gene>
<proteinExistence type="predicted"/>
<dbReference type="Proteomes" id="UP000812270">
    <property type="component" value="Unassembled WGS sequence"/>
</dbReference>
<evidence type="ECO:0000313" key="3">
    <source>
        <dbReference type="Proteomes" id="UP000812270"/>
    </source>
</evidence>
<reference evidence="2" key="1">
    <citation type="submission" date="2021-06" db="EMBL/GenBank/DDBJ databases">
        <authorList>
            <person name="Huq M.A."/>
        </authorList>
    </citation>
    <scope>NUCLEOTIDE SEQUENCE</scope>
    <source>
        <strain evidence="2">MAH-26</strain>
    </source>
</reference>
<keyword evidence="1" id="KW-0732">Signal</keyword>
<keyword evidence="3" id="KW-1185">Reference proteome</keyword>
<organism evidence="2 3">
    <name type="scientific">Pinibacter aurantiacus</name>
    <dbReference type="NCBI Taxonomy" id="2851599"/>
    <lineage>
        <taxon>Bacteria</taxon>
        <taxon>Pseudomonadati</taxon>
        <taxon>Bacteroidota</taxon>
        <taxon>Chitinophagia</taxon>
        <taxon>Chitinophagales</taxon>
        <taxon>Chitinophagaceae</taxon>
        <taxon>Pinibacter</taxon>
    </lineage>
</organism>
<sequence>MKHRSLYYFLLLALMFTVACSNQSHITTTWKNPSFAAAPSGKLVVYAKISEPVFRNQVEDKVVEIFKSKGYDAIAAHSNFSDNDLKERDALREKAQSLNATSLITLRPLKTATEVKSTKQMATTTGFGGSYGGFYNGFNGSPVPISGSGKIEEHLIIETNYYVQGSNSAAWLATIDANMKKGLDAGTTELIEMLIKKMQKEKVL</sequence>
<name>A0A9E2W8A4_9BACT</name>
<evidence type="ECO:0000256" key="1">
    <source>
        <dbReference type="SAM" id="SignalP"/>
    </source>
</evidence>
<evidence type="ECO:0000313" key="2">
    <source>
        <dbReference type="EMBL" id="MBV4357827.1"/>
    </source>
</evidence>
<evidence type="ECO:0008006" key="4">
    <source>
        <dbReference type="Google" id="ProtNLM"/>
    </source>
</evidence>